<comment type="caution">
    <text evidence="1">The sequence shown here is derived from an EMBL/GenBank/DDBJ whole genome shotgun (WGS) entry which is preliminary data.</text>
</comment>
<dbReference type="RefSeq" id="WP_137011828.1">
    <property type="nucleotide sequence ID" value="NZ_SZPX01000001.1"/>
</dbReference>
<accession>A0A4U2ZB10</accession>
<evidence type="ECO:0008006" key="3">
    <source>
        <dbReference type="Google" id="ProtNLM"/>
    </source>
</evidence>
<dbReference type="OrthoDB" id="5363773at2"/>
<keyword evidence="2" id="KW-1185">Reference proteome</keyword>
<organism evidence="1 2">
    <name type="scientific">Sulfurimonas crateris</name>
    <dbReference type="NCBI Taxonomy" id="2574727"/>
    <lineage>
        <taxon>Bacteria</taxon>
        <taxon>Pseudomonadati</taxon>
        <taxon>Campylobacterota</taxon>
        <taxon>Epsilonproteobacteria</taxon>
        <taxon>Campylobacterales</taxon>
        <taxon>Sulfurimonadaceae</taxon>
        <taxon>Sulfurimonas</taxon>
    </lineage>
</organism>
<protein>
    <recommendedName>
        <fullName evidence="3">Tandem-95 repeat protein</fullName>
    </recommendedName>
</protein>
<proteinExistence type="predicted"/>
<name>A0A4U2ZB10_9BACT</name>
<dbReference type="Proteomes" id="UP000309561">
    <property type="component" value="Unassembled WGS sequence"/>
</dbReference>
<dbReference type="Gene3D" id="2.60.40.3440">
    <property type="match status" value="1"/>
</dbReference>
<dbReference type="Pfam" id="PF17963">
    <property type="entry name" value="Big_9"/>
    <property type="match status" value="1"/>
</dbReference>
<sequence length="1149" mass="125564">MNLFRSFLIVLFFTFSLIADTYGNYVVSLTSTGYTQTNLVVKQNDIDQFTISIIESGYFSAELSGNSTVKFDVSTTSMPDKTTHTLTSFGPLFYNAGQTIYLSSSAPGEVSNQTYTLTLTLNVGNQIPVAVDDAAETDGVNPTIIDVLLNDYDLDGTLNKASIVATDPVDGSITIDYVNGTITYTPPSPFDGTDSFTYTVEDNEGTISNVATVSIGYPIPIAYDRYYSVAPTDTLVASLISDYPYGTYYTENNITVLSNTTPSVGNLSPNPILADGNFTYTYTGSEVTDVDYFTYRVTNEYGIDSNEANVTIFINSYCADAIPLLETDDNCSNEDTAFVEESSPNGVTSVDGQYYKITVYEDGYLDVNLTNTEMSDDKLILYYDFGDNCPTIFSKGTTSQLDSGYRSETATIPVYADPTQPDGKRVYYLGLLGTSKTNATPYSVDLTFHSKYCGGGTYIPPATSGSVGINEVGFDYDSNKSITTKIINKEFYLHASYLDPLGNVATYDGQYSDKPNDTVDMTVILEHADGVSCTDAKYLGQGIIRHGEEDTDIGALTIDRAYRDRRAKITSYDWGALLENADGLNCNTSSLESSLCLVPACFNNVQNILSVFPPAFQDNVMRCIYGDGTPGTSAPCDSNAYNGNCGGRIRTISPSEYNTDFGCAMCLADAMQGDLCSEDNFAIRPNDFNTTMLPDPFKAGEAVPLTIYAEDYTGAASLDYNETEGSSFAVDINITDPSKTCEEMSINFTPPVDFTNGDASGNYALNNVGEFNLTMQERAGFEFAVVDADDTTDADRLIEPFVTQIRVIPHHFGIEGGLENGSNGFTYLSNFERFPNDADRNISASFDVNISAKTLTNTVTSNYTAECYAKDGNMKLTLADAINKDNPETDSLTKLLWYHYTPDDNGSIPLVLGTTEYNLPFSSTQFDSNDTNGTAEFNYKINFDRNTSKVVNPFAVVVNEINATDTDNVSGVNVGGNATFVYGRTHASRQRYNTPLNNPANIYFEAYCFGTGCSDKSLLPNGINSTRTDDARWYVIPTPFHATPTDGAVGIVVQKGGTNIDDIVDATDNPLGNPSVTILDYDESKDYPYKTTMQNEASPWLIYNESDPFATRNEFQVEFDDTGDWTGEHNTSTTTKIPDTATTNRRIMW</sequence>
<dbReference type="AlphaFoldDB" id="A0A4U2ZB10"/>
<gene>
    <name evidence="1" type="ORF">FCU45_02210</name>
</gene>
<reference evidence="1 2" key="1">
    <citation type="submission" date="2019-04" db="EMBL/GenBank/DDBJ databases">
        <title>Sulfurimonas crateris sp. nov. a facultative anaerobic sulfur-oxidizing chemolithautotrophic bacterium isolated from a terrestrial mud vulcano.</title>
        <authorList>
            <person name="Ratnikova N.M."/>
            <person name="Slobodkin A.I."/>
            <person name="Merkel A.Y."/>
            <person name="Novikov A."/>
            <person name="Bonch-Osmolovskaya E.A."/>
            <person name="Slobodkina G.B."/>
        </authorList>
    </citation>
    <scope>NUCLEOTIDE SEQUENCE [LARGE SCALE GENOMIC DNA]</scope>
    <source>
        <strain evidence="1 2">SN118</strain>
    </source>
</reference>
<evidence type="ECO:0000313" key="2">
    <source>
        <dbReference type="Proteomes" id="UP000309561"/>
    </source>
</evidence>
<dbReference type="EMBL" id="SZPX01000001">
    <property type="protein sequence ID" value="TKI71215.1"/>
    <property type="molecule type" value="Genomic_DNA"/>
</dbReference>
<evidence type="ECO:0000313" key="1">
    <source>
        <dbReference type="EMBL" id="TKI71215.1"/>
    </source>
</evidence>